<keyword evidence="7" id="KW-0408">Iron</keyword>
<reference evidence="11 12" key="1">
    <citation type="journal article" date="2016" name="Nat. Commun.">
        <title>Thousands of microbial genomes shed light on interconnected biogeochemical processes in an aquifer system.</title>
        <authorList>
            <person name="Anantharaman K."/>
            <person name="Brown C.T."/>
            <person name="Hug L.A."/>
            <person name="Sharon I."/>
            <person name="Castelle C.J."/>
            <person name="Probst A.J."/>
            <person name="Thomas B.C."/>
            <person name="Singh A."/>
            <person name="Wilkins M.J."/>
            <person name="Karaoz U."/>
            <person name="Brodie E.L."/>
            <person name="Williams K.H."/>
            <person name="Hubbard S.S."/>
            <person name="Banfield J.F."/>
        </authorList>
    </citation>
    <scope>NUCLEOTIDE SEQUENCE [LARGE SCALE GENOMIC DNA]</scope>
</reference>
<dbReference type="AlphaFoldDB" id="A0A1F4Y3E1"/>
<dbReference type="PROSITE" id="PS51384">
    <property type="entry name" value="FAD_FR"/>
    <property type="match status" value="1"/>
</dbReference>
<dbReference type="InterPro" id="IPR001433">
    <property type="entry name" value="OxRdtase_FAD/NAD-bd"/>
</dbReference>
<feature type="domain" description="FAD-binding FR-type" evidence="10">
    <location>
        <begin position="268"/>
        <end position="371"/>
    </location>
</feature>
<evidence type="ECO:0000256" key="3">
    <source>
        <dbReference type="ARBA" id="ARBA00022714"/>
    </source>
</evidence>
<evidence type="ECO:0000256" key="2">
    <source>
        <dbReference type="ARBA" id="ARBA00022630"/>
    </source>
</evidence>
<evidence type="ECO:0000256" key="8">
    <source>
        <dbReference type="ARBA" id="ARBA00023014"/>
    </source>
</evidence>
<evidence type="ECO:0000256" key="7">
    <source>
        <dbReference type="ARBA" id="ARBA00023004"/>
    </source>
</evidence>
<name>A0A1F4Y3E1_9BACT</name>
<feature type="transmembrane region" description="Helical" evidence="9">
    <location>
        <begin position="123"/>
        <end position="139"/>
    </location>
</feature>
<evidence type="ECO:0000256" key="9">
    <source>
        <dbReference type="SAM" id="Phobius"/>
    </source>
</evidence>
<keyword evidence="9" id="KW-0812">Transmembrane</keyword>
<dbReference type="Proteomes" id="UP000176568">
    <property type="component" value="Unassembled WGS sequence"/>
</dbReference>
<dbReference type="InterPro" id="IPR039261">
    <property type="entry name" value="FNR_nucleotide-bd"/>
</dbReference>
<keyword evidence="9" id="KW-0472">Membrane</keyword>
<dbReference type="GO" id="GO:0046872">
    <property type="term" value="F:metal ion binding"/>
    <property type="evidence" value="ECO:0007669"/>
    <property type="project" value="UniProtKB-KW"/>
</dbReference>
<dbReference type="Gene3D" id="2.40.30.10">
    <property type="entry name" value="Translation factors"/>
    <property type="match status" value="1"/>
</dbReference>
<evidence type="ECO:0000256" key="1">
    <source>
        <dbReference type="ARBA" id="ARBA00001974"/>
    </source>
</evidence>
<feature type="transmembrane region" description="Helical" evidence="9">
    <location>
        <begin position="201"/>
        <end position="218"/>
    </location>
</feature>
<feature type="transmembrane region" description="Helical" evidence="9">
    <location>
        <begin position="145"/>
        <end position="164"/>
    </location>
</feature>
<feature type="transmembrane region" description="Helical" evidence="9">
    <location>
        <begin position="76"/>
        <end position="93"/>
    </location>
</feature>
<dbReference type="CDD" id="cd00322">
    <property type="entry name" value="FNR_like"/>
    <property type="match status" value="1"/>
</dbReference>
<dbReference type="PRINTS" id="PR00410">
    <property type="entry name" value="PHEHYDRXLASE"/>
</dbReference>
<proteinExistence type="predicted"/>
<keyword evidence="5" id="KW-0274">FAD</keyword>
<accession>A0A1F4Y3E1</accession>
<keyword evidence="9" id="KW-1133">Transmembrane helix</keyword>
<dbReference type="SUPFAM" id="SSF52343">
    <property type="entry name" value="Ferredoxin reductase-like, C-terminal NADP-linked domain"/>
    <property type="match status" value="1"/>
</dbReference>
<feature type="transmembrane region" description="Helical" evidence="9">
    <location>
        <begin position="225"/>
        <end position="241"/>
    </location>
</feature>
<evidence type="ECO:0000256" key="4">
    <source>
        <dbReference type="ARBA" id="ARBA00022723"/>
    </source>
</evidence>
<evidence type="ECO:0000313" key="11">
    <source>
        <dbReference type="EMBL" id="OGC88462.1"/>
    </source>
</evidence>
<keyword evidence="4" id="KW-0479">Metal-binding</keyword>
<comment type="caution">
    <text evidence="11">The sequence shown here is derived from an EMBL/GenBank/DDBJ whole genome shotgun (WGS) entry which is preliminary data.</text>
</comment>
<dbReference type="GO" id="GO:0016491">
    <property type="term" value="F:oxidoreductase activity"/>
    <property type="evidence" value="ECO:0007669"/>
    <property type="project" value="UniProtKB-KW"/>
</dbReference>
<sequence>MNIPFVDSFLNRITMYRLVLWHLVVLIAVAFFLSFFGFFSFTPWALLFSFFVMVAACWASNEAFAWIFKVTPNTESVYITSFILTLILNPVSFTDFMGAGMLVIAGVLAMASKYILAIDKKHIFNPAALAVAVTGIVFGTYASWWVGGTLSLLPFVLIGGLLVIRKVQRFDQFWVFSIIVLAGVAIKFLPNNPLDSMWDTLLHSSLFFFVSIMLTEPLTSPVTRVHRMVYAAIVAFLFIPGTQIGPFYFAPETALLVGTVYAYIVSPKIRRVLTLKEYKQIAEGVYEFVFATNKPIPFKAGQYVEWTLGHEKPDQRGNRRYFTIGSSPTEEDIRLGIKVYEPSSTFKKALLAMKPGQEITVGQLAGEFTLPKNPQQKVAFIAGGIGVTPFRSMIQYMVDTNQNRDAILLYSTKSENELAYKDVFAEAGAKIGLKTYYDDRITTEELIREVPDYKDRLFYLSGPHGMVVAFEKTLRELGVHRRNIKIDFFPGFV</sequence>
<dbReference type="PANTHER" id="PTHR47354">
    <property type="entry name" value="NADH OXIDOREDUCTASE HCR"/>
    <property type="match status" value="1"/>
</dbReference>
<dbReference type="PANTHER" id="PTHR47354:SF6">
    <property type="entry name" value="NADH OXIDOREDUCTASE HCR"/>
    <property type="match status" value="1"/>
</dbReference>
<keyword evidence="8" id="KW-0411">Iron-sulfur</keyword>
<evidence type="ECO:0000313" key="12">
    <source>
        <dbReference type="Proteomes" id="UP000176568"/>
    </source>
</evidence>
<comment type="cofactor">
    <cofactor evidence="1">
        <name>FAD</name>
        <dbReference type="ChEBI" id="CHEBI:57692"/>
    </cofactor>
</comment>
<dbReference type="InterPro" id="IPR050415">
    <property type="entry name" value="MRET"/>
</dbReference>
<feature type="transmembrane region" description="Helical" evidence="9">
    <location>
        <begin position="18"/>
        <end position="38"/>
    </location>
</feature>
<evidence type="ECO:0000259" key="10">
    <source>
        <dbReference type="PROSITE" id="PS51384"/>
    </source>
</evidence>
<evidence type="ECO:0000256" key="5">
    <source>
        <dbReference type="ARBA" id="ARBA00022827"/>
    </source>
</evidence>
<dbReference type="GO" id="GO:0051537">
    <property type="term" value="F:2 iron, 2 sulfur cluster binding"/>
    <property type="evidence" value="ECO:0007669"/>
    <property type="project" value="UniProtKB-KW"/>
</dbReference>
<gene>
    <name evidence="11" type="ORF">A2419_01830</name>
</gene>
<keyword evidence="6" id="KW-0560">Oxidoreductase</keyword>
<dbReference type="SUPFAM" id="SSF63380">
    <property type="entry name" value="Riboflavin synthase domain-like"/>
    <property type="match status" value="1"/>
</dbReference>
<dbReference type="EMBL" id="MEXB01000008">
    <property type="protein sequence ID" value="OGC88462.1"/>
    <property type="molecule type" value="Genomic_DNA"/>
</dbReference>
<dbReference type="InterPro" id="IPR017938">
    <property type="entry name" value="Riboflavin_synthase-like_b-brl"/>
</dbReference>
<feature type="transmembrane region" description="Helical" evidence="9">
    <location>
        <begin position="99"/>
        <end position="116"/>
    </location>
</feature>
<dbReference type="Pfam" id="PF00175">
    <property type="entry name" value="NAD_binding_1"/>
    <property type="match status" value="1"/>
</dbReference>
<dbReference type="STRING" id="1797247.A2419_01830"/>
<protein>
    <recommendedName>
        <fullName evidence="10">FAD-binding FR-type domain-containing protein</fullName>
    </recommendedName>
</protein>
<dbReference type="Gene3D" id="3.40.50.80">
    <property type="entry name" value="Nucleotide-binding domain of ferredoxin-NADP reductase (FNR) module"/>
    <property type="match status" value="1"/>
</dbReference>
<keyword evidence="2" id="KW-0285">Flavoprotein</keyword>
<feature type="transmembrane region" description="Helical" evidence="9">
    <location>
        <begin position="173"/>
        <end position="189"/>
    </location>
</feature>
<evidence type="ECO:0000256" key="6">
    <source>
        <dbReference type="ARBA" id="ARBA00023002"/>
    </source>
</evidence>
<dbReference type="InterPro" id="IPR017927">
    <property type="entry name" value="FAD-bd_FR_type"/>
</dbReference>
<feature type="transmembrane region" description="Helical" evidence="9">
    <location>
        <begin position="44"/>
        <end position="64"/>
    </location>
</feature>
<keyword evidence="3" id="KW-0001">2Fe-2S</keyword>
<organism evidence="11 12">
    <name type="scientific">Candidatus Adlerbacteria bacterium RIFOXYC1_FULL_48_26</name>
    <dbReference type="NCBI Taxonomy" id="1797247"/>
    <lineage>
        <taxon>Bacteria</taxon>
        <taxon>Candidatus Adleribacteriota</taxon>
    </lineage>
</organism>